<name>A0AAE1AVW1_9GAST</name>
<sequence>MSYTEETPTNKASFEAIVDGNIRGHTLRRLLFRQQQFSTLNNNLCCIDVINVALWLRVPRFYYFVKRRVMSVDKFLLGFYPNNNRAPDSTYWISDLLCPRLG</sequence>
<gene>
    <name evidence="1" type="ORF">RRG08_014520</name>
</gene>
<proteinExistence type="predicted"/>
<comment type="caution">
    <text evidence="1">The sequence shown here is derived from an EMBL/GenBank/DDBJ whole genome shotgun (WGS) entry which is preliminary data.</text>
</comment>
<dbReference type="EMBL" id="JAWDGP010001091">
    <property type="protein sequence ID" value="KAK3794827.1"/>
    <property type="molecule type" value="Genomic_DNA"/>
</dbReference>
<reference evidence="1" key="1">
    <citation type="journal article" date="2023" name="G3 (Bethesda)">
        <title>A reference genome for the long-term kleptoplast-retaining sea slug Elysia crispata morphotype clarki.</title>
        <authorList>
            <person name="Eastman K.E."/>
            <person name="Pendleton A.L."/>
            <person name="Shaikh M.A."/>
            <person name="Suttiyut T."/>
            <person name="Ogas R."/>
            <person name="Tomko P."/>
            <person name="Gavelis G."/>
            <person name="Widhalm J.R."/>
            <person name="Wisecaver J.H."/>
        </authorList>
    </citation>
    <scope>NUCLEOTIDE SEQUENCE</scope>
    <source>
        <strain evidence="1">ECLA1</strain>
    </source>
</reference>
<protein>
    <submittedName>
        <fullName evidence="1">Uncharacterized protein</fullName>
    </submittedName>
</protein>
<dbReference type="Proteomes" id="UP001283361">
    <property type="component" value="Unassembled WGS sequence"/>
</dbReference>
<dbReference type="AlphaFoldDB" id="A0AAE1AVW1"/>
<evidence type="ECO:0000313" key="1">
    <source>
        <dbReference type="EMBL" id="KAK3794827.1"/>
    </source>
</evidence>
<keyword evidence="2" id="KW-1185">Reference proteome</keyword>
<organism evidence="1 2">
    <name type="scientific">Elysia crispata</name>
    <name type="common">lettuce slug</name>
    <dbReference type="NCBI Taxonomy" id="231223"/>
    <lineage>
        <taxon>Eukaryota</taxon>
        <taxon>Metazoa</taxon>
        <taxon>Spiralia</taxon>
        <taxon>Lophotrochozoa</taxon>
        <taxon>Mollusca</taxon>
        <taxon>Gastropoda</taxon>
        <taxon>Heterobranchia</taxon>
        <taxon>Euthyneura</taxon>
        <taxon>Panpulmonata</taxon>
        <taxon>Sacoglossa</taxon>
        <taxon>Placobranchoidea</taxon>
        <taxon>Plakobranchidae</taxon>
        <taxon>Elysia</taxon>
    </lineage>
</organism>
<accession>A0AAE1AVW1</accession>
<evidence type="ECO:0000313" key="2">
    <source>
        <dbReference type="Proteomes" id="UP001283361"/>
    </source>
</evidence>